<feature type="signal peptide" evidence="1">
    <location>
        <begin position="1"/>
        <end position="37"/>
    </location>
</feature>
<evidence type="ECO:0000259" key="2">
    <source>
        <dbReference type="Pfam" id="PF01048"/>
    </source>
</evidence>
<proteinExistence type="predicted"/>
<sequence length="297" mass="32349">MRFFIISGYYFMSKLSLNLNTALISGLAIFAPLQAMANTETSQAPIIIQGAMPVEAEHFAAKLENAKERQIGEWRFWQGTVDGYPVIVSETLKGMSNVAAATSIAAVEFKPKAIINQGTAGGHDPALHVYDIVVGKYSVNLGAFKTPHKLQGAGSNSVEWKPMDLMASKGSAGEDKNAHSIRQFAADPQLMKAAEQAMPAYTKGKVVQGVIGSADVWNSELDRIRFFHENFNTSVEEMETASAAQISSLFNIPFIGIRVLSNNITNDGKYDAQTGIACQDYVYDVLKAYIKQINAQK</sequence>
<evidence type="ECO:0000313" key="3">
    <source>
        <dbReference type="EMBL" id="SFK45163.1"/>
    </source>
</evidence>
<accession>A0A1I3ZM70</accession>
<dbReference type="Gene3D" id="3.40.50.1580">
    <property type="entry name" value="Nucleoside phosphorylase domain"/>
    <property type="match status" value="1"/>
</dbReference>
<keyword evidence="1" id="KW-0732">Signal</keyword>
<evidence type="ECO:0000256" key="1">
    <source>
        <dbReference type="SAM" id="SignalP"/>
    </source>
</evidence>
<organism evidence="3 4">
    <name type="scientific">Candidatus Pantoea symbiotica</name>
    <dbReference type="NCBI Taxonomy" id="1884370"/>
    <lineage>
        <taxon>Bacteria</taxon>
        <taxon>Pseudomonadati</taxon>
        <taxon>Pseudomonadota</taxon>
        <taxon>Gammaproteobacteria</taxon>
        <taxon>Enterobacterales</taxon>
        <taxon>Erwiniaceae</taxon>
        <taxon>Pantoea</taxon>
    </lineage>
</organism>
<feature type="chain" id="PRO_5045705498" evidence="1">
    <location>
        <begin position="38"/>
        <end position="297"/>
    </location>
</feature>
<feature type="domain" description="Nucleoside phosphorylase" evidence="2">
    <location>
        <begin position="45"/>
        <end position="269"/>
    </location>
</feature>
<dbReference type="Proteomes" id="UP000198841">
    <property type="component" value="Unassembled WGS sequence"/>
</dbReference>
<keyword evidence="4" id="KW-1185">Reference proteome</keyword>
<dbReference type="Pfam" id="PF01048">
    <property type="entry name" value="PNP_UDP_1"/>
    <property type="match status" value="1"/>
</dbReference>
<dbReference type="InterPro" id="IPR000845">
    <property type="entry name" value="Nucleoside_phosphorylase_d"/>
</dbReference>
<evidence type="ECO:0000313" key="4">
    <source>
        <dbReference type="Proteomes" id="UP000198841"/>
    </source>
</evidence>
<dbReference type="PANTHER" id="PTHR46832">
    <property type="entry name" value="5'-METHYLTHIOADENOSINE/S-ADENOSYLHOMOCYSTEINE NUCLEOSIDASE"/>
    <property type="match status" value="1"/>
</dbReference>
<protein>
    <submittedName>
        <fullName evidence="3">Adenosylhomocysteine nucleosidase</fullName>
    </submittedName>
</protein>
<dbReference type="CDD" id="cd09008">
    <property type="entry name" value="MTAN"/>
    <property type="match status" value="1"/>
</dbReference>
<dbReference type="PANTHER" id="PTHR46832:SF1">
    <property type="entry name" value="5'-METHYLTHIOADENOSINE_S-ADENOSYLHOMOCYSTEINE NUCLEOSIDASE"/>
    <property type="match status" value="1"/>
</dbReference>
<dbReference type="SUPFAM" id="SSF53167">
    <property type="entry name" value="Purine and uridine phosphorylases"/>
    <property type="match status" value="1"/>
</dbReference>
<dbReference type="InterPro" id="IPR035994">
    <property type="entry name" value="Nucleoside_phosphorylase_sf"/>
</dbReference>
<gene>
    <name evidence="3" type="ORF">SAMN05518863_10792</name>
</gene>
<dbReference type="EMBL" id="FOSD01000007">
    <property type="protein sequence ID" value="SFK45163.1"/>
    <property type="molecule type" value="Genomic_DNA"/>
</dbReference>
<reference evidence="3 4" key="1">
    <citation type="submission" date="2016-10" db="EMBL/GenBank/DDBJ databases">
        <authorList>
            <person name="Varghese N."/>
            <person name="Submissions S."/>
        </authorList>
    </citation>
    <scope>NUCLEOTIDE SEQUENCE [LARGE SCALE GENOMIC DNA]</scope>
    <source>
        <strain evidence="3 4">YR512</strain>
    </source>
</reference>
<comment type="caution">
    <text evidence="3">The sequence shown here is derived from an EMBL/GenBank/DDBJ whole genome shotgun (WGS) entry which is preliminary data.</text>
</comment>
<name>A0A1I3ZM70_9GAMM</name>